<sequence length="358" mass="38740">MLARRLLNPSADNDALHGAAAGRRAWQLLACSGAACQELREVAAADVREKDCSSCSLQLLRASVTASADSGTQDSTAAAATVEIRLLDTAQLHIIRLCFQVCNFDALMSADPARGSADYLVLPGWTESEASYAVVPIRLNCCAKLAPIGVFQLRNKERVLDALSYRSCPSCSGRPLLLLLTTESRLLLLTLPIEQRASAKIPFVSMKFDSGTSFLFSAVKLPISRQLAVLTVQSAYSNGFVSLINVNCGCHGDRESNSRLCLARRICIEGPVCGFHCLSWLGQESDYLVTMTTENDGKRFKMTQSRQRKFESIIRHFFLGFTGGSRRGFGVTATGRCALEGGSVMARAANWPSIGPTV</sequence>
<dbReference type="Proteomes" id="UP000095280">
    <property type="component" value="Unplaced"/>
</dbReference>
<organism evidence="1 2">
    <name type="scientific">Macrostomum lignano</name>
    <dbReference type="NCBI Taxonomy" id="282301"/>
    <lineage>
        <taxon>Eukaryota</taxon>
        <taxon>Metazoa</taxon>
        <taxon>Spiralia</taxon>
        <taxon>Lophotrochozoa</taxon>
        <taxon>Platyhelminthes</taxon>
        <taxon>Rhabditophora</taxon>
        <taxon>Macrostomorpha</taxon>
        <taxon>Macrostomida</taxon>
        <taxon>Macrostomidae</taxon>
        <taxon>Macrostomum</taxon>
    </lineage>
</organism>
<dbReference type="WBParaSite" id="maker-uti_cns_0003099-snap-gene-0.8-mRNA-1">
    <property type="protein sequence ID" value="maker-uti_cns_0003099-snap-gene-0.8-mRNA-1"/>
    <property type="gene ID" value="maker-uti_cns_0003099-snap-gene-0.8"/>
</dbReference>
<evidence type="ECO:0000313" key="1">
    <source>
        <dbReference type="Proteomes" id="UP000095280"/>
    </source>
</evidence>
<dbReference type="AlphaFoldDB" id="A0A1I8GU08"/>
<protein>
    <submittedName>
        <fullName evidence="2">CNH domain-containing protein</fullName>
    </submittedName>
</protein>
<accession>A0A1I8GU08</accession>
<proteinExistence type="predicted"/>
<evidence type="ECO:0000313" key="2">
    <source>
        <dbReference type="WBParaSite" id="maker-uti_cns_0003099-snap-gene-0.8-mRNA-1"/>
    </source>
</evidence>
<name>A0A1I8GU08_9PLAT</name>
<keyword evidence="1" id="KW-1185">Reference proteome</keyword>
<reference evidence="2" key="1">
    <citation type="submission" date="2016-11" db="UniProtKB">
        <authorList>
            <consortium name="WormBaseParasite"/>
        </authorList>
    </citation>
    <scope>IDENTIFICATION</scope>
</reference>